<feature type="region of interest" description="Disordered" evidence="1">
    <location>
        <begin position="242"/>
        <end position="267"/>
    </location>
</feature>
<sequence>MSLVPLARLVRRARSLAQADTDLLQATFEGIPREELRRLVAFGQDILEEDRHSDSSEATVLTTCQAADSGAHEPVDTDLLGLGSAASSLEPSPAAGPPGGADDGGLASASAPCSGVQSASVPADLDDHESDDGEVKLLPPWEWSESSSVVESAPPAADLDPAAAGAEPSLLAGAQELDLNAMDDDAVPPGRPPARAPTVSAPPDLSAPVHADAPATGLEHDVPAATDSTEGLSSAVAAASEALPGGAGGQDGGTGGADSSVPAETAAAQPALPVVQAAAEPPPTCRLELSGSAELPYLCAVDVLQGLEVPSHVLPLRRPLQRLPRVLREHGHSLSGYCAAPCRARCGFCCGRPVSNTSRCSVIGWGLSFLGSRLTLGGCVAPPRYIGGGRGLSSLSLVFTHCCDLEDSPLGPLCVVISF</sequence>
<dbReference type="AlphaFoldDB" id="A0A1Q9F4B1"/>
<evidence type="ECO:0000256" key="1">
    <source>
        <dbReference type="SAM" id="MobiDB-lite"/>
    </source>
</evidence>
<dbReference type="EMBL" id="LSRX01000014">
    <property type="protein sequence ID" value="OLQ14525.1"/>
    <property type="molecule type" value="Genomic_DNA"/>
</dbReference>
<organism evidence="2 3">
    <name type="scientific">Symbiodinium microadriaticum</name>
    <name type="common">Dinoflagellate</name>
    <name type="synonym">Zooxanthella microadriatica</name>
    <dbReference type="NCBI Taxonomy" id="2951"/>
    <lineage>
        <taxon>Eukaryota</taxon>
        <taxon>Sar</taxon>
        <taxon>Alveolata</taxon>
        <taxon>Dinophyceae</taxon>
        <taxon>Suessiales</taxon>
        <taxon>Symbiodiniaceae</taxon>
        <taxon>Symbiodinium</taxon>
    </lineage>
</organism>
<feature type="compositionally biased region" description="Low complexity" evidence="1">
    <location>
        <begin position="78"/>
        <end position="93"/>
    </location>
</feature>
<reference evidence="2 3" key="1">
    <citation type="submission" date="2016-02" db="EMBL/GenBank/DDBJ databases">
        <title>Genome analysis of coral dinoflagellate symbionts highlights evolutionary adaptations to a symbiotic lifestyle.</title>
        <authorList>
            <person name="Aranda M."/>
            <person name="Li Y."/>
            <person name="Liew Y.J."/>
            <person name="Baumgarten S."/>
            <person name="Simakov O."/>
            <person name="Wilson M."/>
            <person name="Piel J."/>
            <person name="Ashoor H."/>
            <person name="Bougouffa S."/>
            <person name="Bajic V.B."/>
            <person name="Ryu T."/>
            <person name="Ravasi T."/>
            <person name="Bayer T."/>
            <person name="Micklem G."/>
            <person name="Kim H."/>
            <person name="Bhak J."/>
            <person name="Lajeunesse T.C."/>
            <person name="Voolstra C.R."/>
        </authorList>
    </citation>
    <scope>NUCLEOTIDE SEQUENCE [LARGE SCALE GENOMIC DNA]</scope>
    <source>
        <strain evidence="2 3">CCMP2467</strain>
    </source>
</reference>
<dbReference type="OrthoDB" id="10393571at2759"/>
<evidence type="ECO:0000313" key="3">
    <source>
        <dbReference type="Proteomes" id="UP000186817"/>
    </source>
</evidence>
<comment type="caution">
    <text evidence="2">The sequence shown here is derived from an EMBL/GenBank/DDBJ whole genome shotgun (WGS) entry which is preliminary data.</text>
</comment>
<keyword evidence="3" id="KW-1185">Reference proteome</keyword>
<accession>A0A1Q9F4B1</accession>
<gene>
    <name evidence="2" type="ORF">AK812_SmicGene1356</name>
</gene>
<feature type="region of interest" description="Disordered" evidence="1">
    <location>
        <begin position="66"/>
        <end position="135"/>
    </location>
</feature>
<proteinExistence type="predicted"/>
<feature type="region of interest" description="Disordered" evidence="1">
    <location>
        <begin position="182"/>
        <end position="212"/>
    </location>
</feature>
<dbReference type="Proteomes" id="UP000186817">
    <property type="component" value="Unassembled WGS sequence"/>
</dbReference>
<name>A0A1Q9F4B1_SYMMI</name>
<feature type="compositionally biased region" description="Gly residues" evidence="1">
    <location>
        <begin position="245"/>
        <end position="256"/>
    </location>
</feature>
<protein>
    <submittedName>
        <fullName evidence="2">Uncharacterized protein</fullName>
    </submittedName>
</protein>
<evidence type="ECO:0000313" key="2">
    <source>
        <dbReference type="EMBL" id="OLQ14525.1"/>
    </source>
</evidence>